<sequence length="390" mass="42284">SLLLILLPSFPPLSSTMTSRPSPLLALLLTSLLPFLLCRTRDPFTLAPIIPRANATVPRYAPLPSVRSPDLIKMHIDKQQAHYDFDNCGISAGGRARRGMGDDYVDGLDFDVTGAGAEDAPAKEMPWAVAIVIKVPSLPHRLCAGTLVSRLHVLSAAHCLASSEQLPARPGHVRCDINNHIDLDAFMQHSTVKYGGECLHGADAACDDSMIAKQARIKKITLFPFFLEDCSRGSDLVILELDQDVDAPHACLPHLTNMNETMRNSAFHTFKWSADKSKGVESAQRLQAVAPLTLREDRCALKWRSLSPDVLCAAPAKHIEQCIGESGAGLMTVSGGRHFLVGVLSSSSGCAPETNPKETPESRFTDVRVFSATIDRALRTTGPMPDFSDL</sequence>
<accession>A0AAN5D4V0</accession>
<dbReference type="Gene3D" id="2.40.10.10">
    <property type="entry name" value="Trypsin-like serine proteases"/>
    <property type="match status" value="1"/>
</dbReference>
<feature type="chain" id="PRO_5043043669" description="Peptidase S1 domain-containing protein" evidence="2">
    <location>
        <begin position="17"/>
        <end position="390"/>
    </location>
</feature>
<name>A0AAN5D4V0_9BILA</name>
<reference evidence="5" key="1">
    <citation type="submission" date="2022-10" db="EMBL/GenBank/DDBJ databases">
        <title>Genome assembly of Pristionchus species.</title>
        <authorList>
            <person name="Yoshida K."/>
            <person name="Sommer R.J."/>
        </authorList>
    </citation>
    <scope>NUCLEOTIDE SEQUENCE [LARGE SCALE GENOMIC DNA]</scope>
    <source>
        <strain evidence="5">RS5460</strain>
    </source>
</reference>
<dbReference type="InterPro" id="IPR001254">
    <property type="entry name" value="Trypsin_dom"/>
</dbReference>
<dbReference type="PROSITE" id="PS00134">
    <property type="entry name" value="TRYPSIN_HIS"/>
    <property type="match status" value="1"/>
</dbReference>
<keyword evidence="5" id="KW-1185">Reference proteome</keyword>
<evidence type="ECO:0000313" key="5">
    <source>
        <dbReference type="Proteomes" id="UP001328107"/>
    </source>
</evidence>
<dbReference type="EMBL" id="BTRK01000006">
    <property type="protein sequence ID" value="GMR56871.1"/>
    <property type="molecule type" value="Genomic_DNA"/>
</dbReference>
<evidence type="ECO:0000259" key="3">
    <source>
        <dbReference type="PROSITE" id="PS50240"/>
    </source>
</evidence>
<dbReference type="PROSITE" id="PS50240">
    <property type="entry name" value="TRYPSIN_DOM"/>
    <property type="match status" value="1"/>
</dbReference>
<feature type="signal peptide" evidence="2">
    <location>
        <begin position="1"/>
        <end position="16"/>
    </location>
</feature>
<dbReference type="Proteomes" id="UP001328107">
    <property type="component" value="Unassembled WGS sequence"/>
</dbReference>
<evidence type="ECO:0000256" key="2">
    <source>
        <dbReference type="SAM" id="SignalP"/>
    </source>
</evidence>
<dbReference type="PANTHER" id="PTHR24253:SF153">
    <property type="entry name" value="SERINE PROTEASE HEPSIN"/>
    <property type="match status" value="1"/>
</dbReference>
<dbReference type="PANTHER" id="PTHR24253">
    <property type="entry name" value="TRANSMEMBRANE PROTEASE SERINE"/>
    <property type="match status" value="1"/>
</dbReference>
<dbReference type="SMART" id="SM00020">
    <property type="entry name" value="Tryp_SPc"/>
    <property type="match status" value="1"/>
</dbReference>
<dbReference type="InterPro" id="IPR001314">
    <property type="entry name" value="Peptidase_S1A"/>
</dbReference>
<dbReference type="GO" id="GO:0004252">
    <property type="term" value="F:serine-type endopeptidase activity"/>
    <property type="evidence" value="ECO:0007669"/>
    <property type="project" value="InterPro"/>
</dbReference>
<dbReference type="GO" id="GO:0006508">
    <property type="term" value="P:proteolysis"/>
    <property type="evidence" value="ECO:0007669"/>
    <property type="project" value="InterPro"/>
</dbReference>
<feature type="non-terminal residue" evidence="4">
    <location>
        <position position="1"/>
    </location>
</feature>
<organism evidence="4 5">
    <name type="scientific">Pristionchus mayeri</name>
    <dbReference type="NCBI Taxonomy" id="1317129"/>
    <lineage>
        <taxon>Eukaryota</taxon>
        <taxon>Metazoa</taxon>
        <taxon>Ecdysozoa</taxon>
        <taxon>Nematoda</taxon>
        <taxon>Chromadorea</taxon>
        <taxon>Rhabditida</taxon>
        <taxon>Rhabditina</taxon>
        <taxon>Diplogasteromorpha</taxon>
        <taxon>Diplogasteroidea</taxon>
        <taxon>Neodiplogasteridae</taxon>
        <taxon>Pristionchus</taxon>
    </lineage>
</organism>
<gene>
    <name evidence="4" type="ORF">PMAYCL1PPCAC_27066</name>
</gene>
<evidence type="ECO:0000313" key="4">
    <source>
        <dbReference type="EMBL" id="GMR56871.1"/>
    </source>
</evidence>
<dbReference type="Pfam" id="PF00089">
    <property type="entry name" value="Trypsin"/>
    <property type="match status" value="1"/>
</dbReference>
<keyword evidence="1" id="KW-1015">Disulfide bond</keyword>
<feature type="domain" description="Peptidase S1" evidence="3">
    <location>
        <begin position="112"/>
        <end position="379"/>
    </location>
</feature>
<dbReference type="InterPro" id="IPR018114">
    <property type="entry name" value="TRYPSIN_HIS"/>
</dbReference>
<keyword evidence="2" id="KW-0732">Signal</keyword>
<comment type="caution">
    <text evidence="4">The sequence shown here is derived from an EMBL/GenBank/DDBJ whole genome shotgun (WGS) entry which is preliminary data.</text>
</comment>
<dbReference type="InterPro" id="IPR009003">
    <property type="entry name" value="Peptidase_S1_PA"/>
</dbReference>
<dbReference type="InterPro" id="IPR043504">
    <property type="entry name" value="Peptidase_S1_PA_chymotrypsin"/>
</dbReference>
<proteinExistence type="predicted"/>
<evidence type="ECO:0000256" key="1">
    <source>
        <dbReference type="ARBA" id="ARBA00023157"/>
    </source>
</evidence>
<dbReference type="PRINTS" id="PR00722">
    <property type="entry name" value="CHYMOTRYPSIN"/>
</dbReference>
<dbReference type="SUPFAM" id="SSF50494">
    <property type="entry name" value="Trypsin-like serine proteases"/>
    <property type="match status" value="1"/>
</dbReference>
<dbReference type="AlphaFoldDB" id="A0AAN5D4V0"/>
<protein>
    <recommendedName>
        <fullName evidence="3">Peptidase S1 domain-containing protein</fullName>
    </recommendedName>
</protein>